<name>V9SFM2_9VIRU</name>
<evidence type="ECO:0000313" key="1">
    <source>
        <dbReference type="EMBL" id="AHC55116.1"/>
    </source>
</evidence>
<protein>
    <submittedName>
        <fullName evidence="1">Uncharacterized protein</fullName>
    </submittedName>
</protein>
<dbReference type="EMBL" id="KF483846">
    <property type="protein sequence ID" value="AHC55116.1"/>
    <property type="molecule type" value="Genomic_DNA"/>
</dbReference>
<proteinExistence type="predicted"/>
<evidence type="ECO:0000313" key="2">
    <source>
        <dbReference type="Proteomes" id="UP000232615"/>
    </source>
</evidence>
<sequence>MSRLLETVLFFLEPFSLSISKEIFFGGNCVTVCLNIGNSNLSFFWVEATCGDEWWYSFPGENGTDNPQILLDSIQKKLGDCEGFERVGVTD</sequence>
<dbReference type="Proteomes" id="UP000232615">
    <property type="component" value="Segment"/>
</dbReference>
<gene>
    <name evidence="1" type="ORF">TNS_ORF398</name>
</gene>
<accession>V9SFM2</accession>
<reference evidence="1 2" key="1">
    <citation type="journal article" date="2014" name="Arch. Virol.">
        <title>Complete genome sequence of Tunisvirus, a new member of the proposed family Marseilleviridae.</title>
        <authorList>
            <person name="Aherfi S."/>
            <person name="Boughalmi M."/>
            <person name="Pagnier I."/>
            <person name="Fournous G."/>
            <person name="La Scola B."/>
            <person name="Raoult D."/>
            <person name="Colson P."/>
        </authorList>
    </citation>
    <scope>NUCLEOTIDE SEQUENCE [LARGE SCALE GENOMIC DNA]</scope>
    <source>
        <strain evidence="1 2">U484</strain>
    </source>
</reference>
<organism evidence="1 2">
    <name type="scientific">Tunisvirus fontaine2</name>
    <dbReference type="NCBI Taxonomy" id="1421067"/>
    <lineage>
        <taxon>Viruses</taxon>
        <taxon>Varidnaviria</taxon>
        <taxon>Bamfordvirae</taxon>
        <taxon>Nucleocytoviricota</taxon>
        <taxon>Megaviricetes</taxon>
        <taxon>Pimascovirales</taxon>
        <taxon>Pimascovirales incertae sedis</taxon>
        <taxon>Marseilleviridae</taxon>
        <taxon>Losannavirus</taxon>
        <taxon>Losannavirus tunisense</taxon>
    </lineage>
</organism>
<keyword evidence="2" id="KW-1185">Reference proteome</keyword>